<reference evidence="1" key="2">
    <citation type="submission" date="2020-09" db="EMBL/GenBank/DDBJ databases">
        <authorList>
            <person name="Sun Q."/>
            <person name="Ohkuma M."/>
        </authorList>
    </citation>
    <scope>NUCLEOTIDE SEQUENCE</scope>
    <source>
        <strain evidence="1">JCM 13064</strain>
    </source>
</reference>
<name>A0A917QQZ7_9ACTN</name>
<sequence>MASLPSMERGFDMTHGTLRAAATHLGVHGEEYASAVRRLLDNDPRSWGDDGLMGPFVSAYAECKNVALATYTHMGDVITGTGDGLSAASVRVSAIEDDTAGGVLRLGEDTGTAWT</sequence>
<organism evidence="1 2">
    <name type="scientific">Sphaerisporangium melleum</name>
    <dbReference type="NCBI Taxonomy" id="321316"/>
    <lineage>
        <taxon>Bacteria</taxon>
        <taxon>Bacillati</taxon>
        <taxon>Actinomycetota</taxon>
        <taxon>Actinomycetes</taxon>
        <taxon>Streptosporangiales</taxon>
        <taxon>Streptosporangiaceae</taxon>
        <taxon>Sphaerisporangium</taxon>
    </lineage>
</organism>
<dbReference type="Proteomes" id="UP000645217">
    <property type="component" value="Unassembled WGS sequence"/>
</dbReference>
<evidence type="ECO:0000313" key="1">
    <source>
        <dbReference type="EMBL" id="GGK64038.1"/>
    </source>
</evidence>
<proteinExistence type="predicted"/>
<dbReference type="EMBL" id="BMNT01000002">
    <property type="protein sequence ID" value="GGK64038.1"/>
    <property type="molecule type" value="Genomic_DNA"/>
</dbReference>
<protein>
    <submittedName>
        <fullName evidence="1">Uncharacterized protein</fullName>
    </submittedName>
</protein>
<comment type="caution">
    <text evidence="1">The sequence shown here is derived from an EMBL/GenBank/DDBJ whole genome shotgun (WGS) entry which is preliminary data.</text>
</comment>
<reference evidence="1" key="1">
    <citation type="journal article" date="2014" name="Int. J. Syst. Evol. Microbiol.">
        <title>Complete genome sequence of Corynebacterium casei LMG S-19264T (=DSM 44701T), isolated from a smear-ripened cheese.</title>
        <authorList>
            <consortium name="US DOE Joint Genome Institute (JGI-PGF)"/>
            <person name="Walter F."/>
            <person name="Albersmeier A."/>
            <person name="Kalinowski J."/>
            <person name="Ruckert C."/>
        </authorList>
    </citation>
    <scope>NUCLEOTIDE SEQUENCE</scope>
    <source>
        <strain evidence="1">JCM 13064</strain>
    </source>
</reference>
<keyword evidence="2" id="KW-1185">Reference proteome</keyword>
<evidence type="ECO:0000313" key="2">
    <source>
        <dbReference type="Proteomes" id="UP000645217"/>
    </source>
</evidence>
<gene>
    <name evidence="1" type="ORF">GCM10007964_03870</name>
</gene>
<accession>A0A917QQZ7</accession>
<dbReference type="AlphaFoldDB" id="A0A917QQZ7"/>